<feature type="region of interest" description="Disordered" evidence="11">
    <location>
        <begin position="1"/>
        <end position="27"/>
    </location>
</feature>
<keyword evidence="7 12" id="KW-1133">Transmembrane helix</keyword>
<keyword evidence="4 10" id="KW-0633">Potassium transport</keyword>
<feature type="transmembrane region" description="Helical" evidence="12">
    <location>
        <begin position="303"/>
        <end position="323"/>
    </location>
</feature>
<evidence type="ECO:0000256" key="10">
    <source>
        <dbReference type="PIRNR" id="PIRNR006247"/>
    </source>
</evidence>
<evidence type="ECO:0000256" key="7">
    <source>
        <dbReference type="ARBA" id="ARBA00022989"/>
    </source>
</evidence>
<feature type="transmembrane region" description="Helical" evidence="12">
    <location>
        <begin position="268"/>
        <end position="291"/>
    </location>
</feature>
<sequence length="514" mass="55270">MRPDAKRSPAPVDQARMRPVPHGAASAWSPPAMRPVVHLASGMLLALSVFMLLPAGIDALHGNPDWKPFLFACIGLSTFAALVFRRTRCDLTRGLTLRQAFVLTPLSWATISGCAAIPFYLSAHPGLGGNVTHSYFEAVSGLTTTGATVMSGLDQTAPGILLWRALLQWLGGIGIIATVVAILPALGVGGMQLFRTESSDRSEKVMPRAREIAKSIAVIYTAMTLLCALAYWAAGMSPFVAATHALSTLSTAGFSTADASLARWDIPAVHWIAIVGMIAGALPFVLYIRAVRRDMAIWRDAQVRTFLGLILFVSSWLALWLWWRGFYAPEAAIRHALLNTVSVVTTTGFASSDYTLWGNAATGLFFGLMFVGGCTGSTSGGMKIFRFQVMAIMLRAHFLRLLYPRGVFPRVYAGKLLSDDVVGSVVVFFAVYFICYGALTIALMGFELDFLTSASAAVGALSNVGPGLGTHIGPAGNYAGLPMGAKWLLCFGMLLGRLELFTVLILFMPRFWRG</sequence>
<evidence type="ECO:0000313" key="14">
    <source>
        <dbReference type="Proteomes" id="UP001595593"/>
    </source>
</evidence>
<keyword evidence="10" id="KW-0997">Cell inner membrane</keyword>
<comment type="subcellular location">
    <subcellularLocation>
        <location evidence="10">Cell inner membrane</location>
        <topology evidence="10">Multi-pass membrane protein</topology>
    </subcellularLocation>
    <subcellularLocation>
        <location evidence="1">Cell membrane</location>
        <topology evidence="1">Multi-pass membrane protein</topology>
    </subcellularLocation>
</comment>
<evidence type="ECO:0000256" key="5">
    <source>
        <dbReference type="ARBA" id="ARBA00022692"/>
    </source>
</evidence>
<evidence type="ECO:0000256" key="6">
    <source>
        <dbReference type="ARBA" id="ARBA00022958"/>
    </source>
</evidence>
<evidence type="ECO:0000256" key="2">
    <source>
        <dbReference type="ARBA" id="ARBA00022448"/>
    </source>
</evidence>
<feature type="transmembrane region" description="Helical" evidence="12">
    <location>
        <begin position="215"/>
        <end position="234"/>
    </location>
</feature>
<feature type="transmembrane region" description="Helical" evidence="12">
    <location>
        <begin position="354"/>
        <end position="372"/>
    </location>
</feature>
<dbReference type="RefSeq" id="WP_379595439.1">
    <property type="nucleotide sequence ID" value="NZ_JBHRTN010000008.1"/>
</dbReference>
<evidence type="ECO:0000256" key="3">
    <source>
        <dbReference type="ARBA" id="ARBA00022475"/>
    </source>
</evidence>
<comment type="function">
    <text evidence="10">Low-affinity potassium transport system. Interacts with Trk system potassium uptake protein TrkA.</text>
</comment>
<feature type="transmembrane region" description="Helical" evidence="12">
    <location>
        <begin position="423"/>
        <end position="446"/>
    </location>
</feature>
<gene>
    <name evidence="13" type="ORF">ACFOD4_08085</name>
</gene>
<feature type="transmembrane region" description="Helical" evidence="12">
    <location>
        <begin position="69"/>
        <end position="88"/>
    </location>
</feature>
<dbReference type="InterPro" id="IPR004772">
    <property type="entry name" value="TrkH"/>
</dbReference>
<dbReference type="PANTHER" id="PTHR32024">
    <property type="entry name" value="TRK SYSTEM POTASSIUM UPTAKE PROTEIN TRKG-RELATED"/>
    <property type="match status" value="1"/>
</dbReference>
<evidence type="ECO:0000256" key="8">
    <source>
        <dbReference type="ARBA" id="ARBA00023065"/>
    </source>
</evidence>
<keyword evidence="8 10" id="KW-0406">Ion transport</keyword>
<reference evidence="14" key="1">
    <citation type="journal article" date="2019" name="Int. J. Syst. Evol. Microbiol.">
        <title>The Global Catalogue of Microorganisms (GCM) 10K type strain sequencing project: providing services to taxonomists for standard genome sequencing and annotation.</title>
        <authorList>
            <consortium name="The Broad Institute Genomics Platform"/>
            <consortium name="The Broad Institute Genome Sequencing Center for Infectious Disease"/>
            <person name="Wu L."/>
            <person name="Ma J."/>
        </authorList>
    </citation>
    <scope>NUCLEOTIDE SEQUENCE [LARGE SCALE GENOMIC DNA]</scope>
    <source>
        <strain evidence="14">KCTC 52094</strain>
    </source>
</reference>
<keyword evidence="5 12" id="KW-0812">Transmembrane</keyword>
<evidence type="ECO:0000256" key="11">
    <source>
        <dbReference type="SAM" id="MobiDB-lite"/>
    </source>
</evidence>
<comment type="caution">
    <text evidence="13">The sequence shown here is derived from an EMBL/GenBank/DDBJ whole genome shotgun (WGS) entry which is preliminary data.</text>
</comment>
<protein>
    <recommendedName>
        <fullName evidence="10">Trk system potassium uptake protein</fullName>
    </recommendedName>
</protein>
<feature type="transmembrane region" description="Helical" evidence="12">
    <location>
        <begin position="384"/>
        <end position="403"/>
    </location>
</feature>
<dbReference type="PANTHER" id="PTHR32024:SF3">
    <property type="entry name" value="TRK SYSTEM POTASSIUM UPTAKE PROTEIN"/>
    <property type="match status" value="1"/>
</dbReference>
<proteinExistence type="inferred from homology"/>
<dbReference type="EMBL" id="JBHRTN010000008">
    <property type="protein sequence ID" value="MFC3125016.1"/>
    <property type="molecule type" value="Genomic_DNA"/>
</dbReference>
<keyword evidence="9 10" id="KW-0472">Membrane</keyword>
<feature type="transmembrane region" description="Helical" evidence="12">
    <location>
        <begin position="100"/>
        <end position="121"/>
    </location>
</feature>
<evidence type="ECO:0000313" key="13">
    <source>
        <dbReference type="EMBL" id="MFC3125016.1"/>
    </source>
</evidence>
<keyword evidence="6 10" id="KW-0630">Potassium</keyword>
<comment type="similarity">
    <text evidence="10">Belongs to the TrkH potassium transport family.</text>
</comment>
<evidence type="ECO:0000256" key="12">
    <source>
        <dbReference type="SAM" id="Phobius"/>
    </source>
</evidence>
<keyword evidence="2 10" id="KW-0813">Transport</keyword>
<dbReference type="Pfam" id="PF02386">
    <property type="entry name" value="TrkH"/>
    <property type="match status" value="1"/>
</dbReference>
<accession>A0ABV7G0J9</accession>
<evidence type="ECO:0000256" key="1">
    <source>
        <dbReference type="ARBA" id="ARBA00004651"/>
    </source>
</evidence>
<dbReference type="PIRSF" id="PIRSF006247">
    <property type="entry name" value="TrkH"/>
    <property type="match status" value="1"/>
</dbReference>
<evidence type="ECO:0000256" key="9">
    <source>
        <dbReference type="ARBA" id="ARBA00023136"/>
    </source>
</evidence>
<keyword evidence="14" id="KW-1185">Reference proteome</keyword>
<feature type="transmembrane region" description="Helical" evidence="12">
    <location>
        <begin position="36"/>
        <end position="57"/>
    </location>
</feature>
<keyword evidence="3 10" id="KW-1003">Cell membrane</keyword>
<organism evidence="13 14">
    <name type="scientific">Teichococcus globiformis</name>
    <dbReference type="NCBI Taxonomy" id="2307229"/>
    <lineage>
        <taxon>Bacteria</taxon>
        <taxon>Pseudomonadati</taxon>
        <taxon>Pseudomonadota</taxon>
        <taxon>Alphaproteobacteria</taxon>
        <taxon>Acetobacterales</taxon>
        <taxon>Roseomonadaceae</taxon>
        <taxon>Roseomonas</taxon>
    </lineage>
</organism>
<dbReference type="Proteomes" id="UP001595593">
    <property type="component" value="Unassembled WGS sequence"/>
</dbReference>
<name>A0ABV7G0J9_9PROT</name>
<feature type="transmembrane region" description="Helical" evidence="12">
    <location>
        <begin position="487"/>
        <end position="508"/>
    </location>
</feature>
<dbReference type="InterPro" id="IPR003445">
    <property type="entry name" value="Cat_transpt"/>
</dbReference>
<evidence type="ECO:0000256" key="4">
    <source>
        <dbReference type="ARBA" id="ARBA00022538"/>
    </source>
</evidence>
<feature type="transmembrane region" description="Helical" evidence="12">
    <location>
        <begin position="169"/>
        <end position="194"/>
    </location>
</feature>